<proteinExistence type="predicted"/>
<evidence type="ECO:0000313" key="2">
    <source>
        <dbReference type="Proteomes" id="UP000822476"/>
    </source>
</evidence>
<dbReference type="EMBL" id="JTDE01003195">
    <property type="protein sequence ID" value="KAF7256354.1"/>
    <property type="molecule type" value="Genomic_DNA"/>
</dbReference>
<dbReference type="Proteomes" id="UP000822476">
    <property type="component" value="Unassembled WGS sequence"/>
</dbReference>
<reference evidence="1" key="1">
    <citation type="submission" date="2019-07" db="EMBL/GenBank/DDBJ databases">
        <title>Annotation for the trematode Paragonimus miyazaki's.</title>
        <authorList>
            <person name="Choi Y.-J."/>
        </authorList>
    </citation>
    <scope>NUCLEOTIDE SEQUENCE</scope>
    <source>
        <strain evidence="1">Japan</strain>
    </source>
</reference>
<organism evidence="1 2">
    <name type="scientific">Paragonimus skrjabini miyazakii</name>
    <dbReference type="NCBI Taxonomy" id="59628"/>
    <lineage>
        <taxon>Eukaryota</taxon>
        <taxon>Metazoa</taxon>
        <taxon>Spiralia</taxon>
        <taxon>Lophotrochozoa</taxon>
        <taxon>Platyhelminthes</taxon>
        <taxon>Trematoda</taxon>
        <taxon>Digenea</taxon>
        <taxon>Plagiorchiida</taxon>
        <taxon>Troglotremata</taxon>
        <taxon>Troglotrematidae</taxon>
        <taxon>Paragonimus</taxon>
    </lineage>
</organism>
<name>A0A8S9YNN4_9TREM</name>
<evidence type="ECO:0000313" key="1">
    <source>
        <dbReference type="EMBL" id="KAF7256354.1"/>
    </source>
</evidence>
<comment type="caution">
    <text evidence="1">The sequence shown here is derived from an EMBL/GenBank/DDBJ whole genome shotgun (WGS) entry which is preliminary data.</text>
</comment>
<dbReference type="AlphaFoldDB" id="A0A8S9YNN4"/>
<protein>
    <submittedName>
        <fullName evidence="1">Uncharacterized protein</fullName>
    </submittedName>
</protein>
<gene>
    <name evidence="1" type="ORF">EG68_06600</name>
</gene>
<keyword evidence="2" id="KW-1185">Reference proteome</keyword>
<feature type="non-terminal residue" evidence="1">
    <location>
        <position position="1"/>
    </location>
</feature>
<accession>A0A8S9YNN4</accession>
<sequence length="93" mass="10547">TINKETKEVGCDCRACNAITYIVCFYDYRWSSYLGSGGEYRICNDSSRLNAHVECNSGSTWSINHRFPGVGILRIQQLIFVCVSASVLHHTYF</sequence>